<proteinExistence type="predicted"/>
<feature type="region of interest" description="Disordered" evidence="1">
    <location>
        <begin position="586"/>
        <end position="606"/>
    </location>
</feature>
<dbReference type="AlphaFoldDB" id="A0AA88GKX9"/>
<organism evidence="2 3">
    <name type="scientific">Naegleria lovaniensis</name>
    <name type="common">Amoeba</name>
    <dbReference type="NCBI Taxonomy" id="51637"/>
    <lineage>
        <taxon>Eukaryota</taxon>
        <taxon>Discoba</taxon>
        <taxon>Heterolobosea</taxon>
        <taxon>Tetramitia</taxon>
        <taxon>Eutetramitia</taxon>
        <taxon>Vahlkampfiidae</taxon>
        <taxon>Naegleria</taxon>
    </lineage>
</organism>
<dbReference type="RefSeq" id="XP_044548555.1">
    <property type="nucleotide sequence ID" value="XM_044694527.1"/>
</dbReference>
<gene>
    <name evidence="2" type="ORF">C9374_004843</name>
</gene>
<feature type="compositionally biased region" description="Polar residues" evidence="1">
    <location>
        <begin position="586"/>
        <end position="599"/>
    </location>
</feature>
<comment type="caution">
    <text evidence="2">The sequence shown here is derived from an EMBL/GenBank/DDBJ whole genome shotgun (WGS) entry which is preliminary data.</text>
</comment>
<dbReference type="EMBL" id="PYSW02000022">
    <property type="protein sequence ID" value="KAG2382876.1"/>
    <property type="molecule type" value="Genomic_DNA"/>
</dbReference>
<evidence type="ECO:0000256" key="1">
    <source>
        <dbReference type="SAM" id="MobiDB-lite"/>
    </source>
</evidence>
<evidence type="ECO:0000313" key="2">
    <source>
        <dbReference type="EMBL" id="KAG2382876.1"/>
    </source>
</evidence>
<sequence>MFKHLQHDHAPMEELPSDIWMGIFSFLTLDQVQKIALKISSKLTKQFLALPSILAPSESMSSSDRYPPSSPIHRVLCYLLLRQDMKENIDEILMIPQTFKLHSYHQMTRRQGKNGAQKMKRKICFPKHGKSMSQLRHELIVKLKRMNQLFPDVLMEMQDDIVKAYEMTKSGNKYEPEVFMEPPTRRHSPTRESALDEFAYHEDMKDEQGNDIVEVVDDYYIDDSISPSENQMIENDDVYTSNDTMQVDIPNKESLLHEIQTILGQQKKTTKLPNWIKIWNGLEKTFYATRAKDLLKKLLNSLASTQSSTVHCSSKNISNIIYLIQMSIYYLQKTNAEKRHDIMFQCLNISNNLEIGRYRFNSARIRYDMNLFSSLTLDIGGLLLDYVTFITYKDHRGEYLSEYYTYEDEKEYSERMAKRNITVREDSHEIALAFCQLVRYFVEEYMKYVPSGHNFILTREYVINCCPLKFMMKVDHPVVHSTLLELIQKHSREIIRNTSLDLRYSMFIAGFNHHAPLNILQALIDCGIVTRQELGVRLPRRDQAYLDIIDKFLDRIYSIRHEHEYYHDYFNLIATVFEGHTSTKNLRTHTNGSNNNISHEPTDSNDRYRPLVIRNKKFKNMIQKCWNPAARYHTEGQKFISTLLKRLEKNRQMLTVAEHTVHDQRMTDEEQYWC</sequence>
<accession>A0AA88GKX9</accession>
<evidence type="ECO:0000313" key="3">
    <source>
        <dbReference type="Proteomes" id="UP000816034"/>
    </source>
</evidence>
<dbReference type="Proteomes" id="UP000816034">
    <property type="component" value="Unassembled WGS sequence"/>
</dbReference>
<dbReference type="GeneID" id="68097298"/>
<name>A0AA88GKX9_NAELO</name>
<keyword evidence="3" id="KW-1185">Reference proteome</keyword>
<reference evidence="2 3" key="1">
    <citation type="journal article" date="2018" name="BMC Genomics">
        <title>The genome of Naegleria lovaniensis, the basis for a comparative approach to unravel pathogenicity factors of the human pathogenic amoeba N. fowleri.</title>
        <authorList>
            <person name="Liechti N."/>
            <person name="Schurch N."/>
            <person name="Bruggmann R."/>
            <person name="Wittwer M."/>
        </authorList>
    </citation>
    <scope>NUCLEOTIDE SEQUENCE [LARGE SCALE GENOMIC DNA]</scope>
    <source>
        <strain evidence="2 3">ATCC 30569</strain>
    </source>
</reference>
<protein>
    <submittedName>
        <fullName evidence="2">Uncharacterized protein</fullName>
    </submittedName>
</protein>